<feature type="domain" description="Tetrapyrrole methylase" evidence="6">
    <location>
        <begin position="4"/>
        <end position="231"/>
    </location>
</feature>
<dbReference type="PANTHER" id="PTHR45790">
    <property type="entry name" value="SIROHEME SYNTHASE-RELATED"/>
    <property type="match status" value="1"/>
</dbReference>
<dbReference type="InterPro" id="IPR006366">
    <property type="entry name" value="CobA/CysG_C"/>
</dbReference>
<dbReference type="EMBL" id="MZGX01000031">
    <property type="protein sequence ID" value="OPX42302.1"/>
    <property type="molecule type" value="Genomic_DNA"/>
</dbReference>
<feature type="domain" description="Tetrapyrrole biosynthesis uroporphyrinogen III synthase" evidence="7">
    <location>
        <begin position="282"/>
        <end position="507"/>
    </location>
</feature>
<evidence type="ECO:0000259" key="7">
    <source>
        <dbReference type="Pfam" id="PF02602"/>
    </source>
</evidence>
<evidence type="ECO:0000259" key="6">
    <source>
        <dbReference type="Pfam" id="PF00590"/>
    </source>
</evidence>
<dbReference type="SUPFAM" id="SSF53790">
    <property type="entry name" value="Tetrapyrrole methylase"/>
    <property type="match status" value="1"/>
</dbReference>
<evidence type="ECO:0000256" key="3">
    <source>
        <dbReference type="ARBA" id="ARBA00022679"/>
    </source>
</evidence>
<organism evidence="8 9">
    <name type="scientific">Ruminiclostridium hungatei</name>
    <name type="common">Clostridium hungatei</name>
    <dbReference type="NCBI Taxonomy" id="48256"/>
    <lineage>
        <taxon>Bacteria</taxon>
        <taxon>Bacillati</taxon>
        <taxon>Bacillota</taxon>
        <taxon>Clostridia</taxon>
        <taxon>Eubacteriales</taxon>
        <taxon>Oscillospiraceae</taxon>
        <taxon>Ruminiclostridium</taxon>
    </lineage>
</organism>
<dbReference type="InterPro" id="IPR035996">
    <property type="entry name" value="4pyrrol_Methylase_sf"/>
</dbReference>
<reference evidence="8 9" key="1">
    <citation type="submission" date="2017-03" db="EMBL/GenBank/DDBJ databases">
        <title>Genome sequence of Clostridium hungatei DSM 14427.</title>
        <authorList>
            <person name="Poehlein A."/>
            <person name="Daniel R."/>
        </authorList>
    </citation>
    <scope>NUCLEOTIDE SEQUENCE [LARGE SCALE GENOMIC DNA]</scope>
    <source>
        <strain evidence="8 9">DSM 14427</strain>
    </source>
</reference>
<dbReference type="InterPro" id="IPR014777">
    <property type="entry name" value="4pyrrole_Mease_sub1"/>
</dbReference>
<name>A0A1V4SEG1_RUMHU</name>
<sequence>MAGKVYIIGVGPGDYKLLTLKAAEAIRKSEVIVYDRLIDSKVLSFAGPGAEFVNVGKQPRHHRVPQKEINKILLKYAMEGKTVARVKGGDPFLFGRGGEECHCLQQNGIEFEVVPGITSAIAVPAYAGIPVTHREHASSLHIITGHQAAFGEGDAVNEIDGDKDSESLISCDFKALALQEGTLIFLMGVKNLKEITTGLISAGKPSQTPAAVIENGTRPEQRTVFGTLSDIHDICSREAVKSPAVIVIGQVAAPERNLAWYGKELLSGKRIVVTRPADQSEKLVRGLESLGAHVTEFPVIHTSGLQDSGPLDFAVDNIDRYSWLVFTSSNGAEFFFKQLRKLKKDIRSLKDLKLAAVGTATEETLNSHGLYSDYIPGDFTGGQLLEGLLKQLNSRDKVLLVNSELARPELAEGLKANGMNFEQVSAYTTGVNNLKDKLEFLLPEVEKADYITFTSPSSIKAFISIMGKDKVERLKGRFICIGPVTAAAAEEEGLEAEISATHNSEGIINKIIELS</sequence>
<evidence type="ECO:0000313" key="9">
    <source>
        <dbReference type="Proteomes" id="UP000191554"/>
    </source>
</evidence>
<keyword evidence="9" id="KW-1185">Reference proteome</keyword>
<dbReference type="EC" id="2.1.1.107" evidence="1"/>
<dbReference type="FunFam" id="3.40.1010.10:FF:000001">
    <property type="entry name" value="Siroheme synthase"/>
    <property type="match status" value="1"/>
</dbReference>
<dbReference type="AlphaFoldDB" id="A0A1V4SEG1"/>
<dbReference type="STRING" id="48256.CLHUN_38230"/>
<dbReference type="GO" id="GO:0004851">
    <property type="term" value="F:uroporphyrin-III C-methyltransferase activity"/>
    <property type="evidence" value="ECO:0007669"/>
    <property type="project" value="UniProtKB-EC"/>
</dbReference>
<evidence type="ECO:0000256" key="5">
    <source>
        <dbReference type="ARBA" id="ARBA00023244"/>
    </source>
</evidence>
<evidence type="ECO:0000256" key="4">
    <source>
        <dbReference type="ARBA" id="ARBA00022691"/>
    </source>
</evidence>
<dbReference type="SUPFAM" id="SSF69618">
    <property type="entry name" value="HemD-like"/>
    <property type="match status" value="1"/>
</dbReference>
<dbReference type="Gene3D" id="3.30.950.10">
    <property type="entry name" value="Methyltransferase, Cobalt-precorrin-4 Transmethylase, Domain 2"/>
    <property type="match status" value="1"/>
</dbReference>
<dbReference type="NCBIfam" id="NF004790">
    <property type="entry name" value="PRK06136.1"/>
    <property type="match status" value="1"/>
</dbReference>
<dbReference type="GO" id="GO:0032259">
    <property type="term" value="P:methylation"/>
    <property type="evidence" value="ECO:0007669"/>
    <property type="project" value="UniProtKB-KW"/>
</dbReference>
<gene>
    <name evidence="8" type="primary">nasF</name>
    <name evidence="8" type="ORF">CLHUN_38230</name>
</gene>
<dbReference type="GO" id="GO:0019354">
    <property type="term" value="P:siroheme biosynthetic process"/>
    <property type="evidence" value="ECO:0007669"/>
    <property type="project" value="InterPro"/>
</dbReference>
<keyword evidence="4" id="KW-0949">S-adenosyl-L-methionine</keyword>
<dbReference type="InterPro" id="IPR050161">
    <property type="entry name" value="Siro_Cobalamin_biosynth"/>
</dbReference>
<dbReference type="RefSeq" id="WP_080066234.1">
    <property type="nucleotide sequence ID" value="NZ_MZGX01000031.1"/>
</dbReference>
<evidence type="ECO:0000256" key="1">
    <source>
        <dbReference type="ARBA" id="ARBA00012162"/>
    </source>
</evidence>
<dbReference type="Pfam" id="PF00590">
    <property type="entry name" value="TP_methylase"/>
    <property type="match status" value="1"/>
</dbReference>
<dbReference type="OrthoDB" id="9815856at2"/>
<proteinExistence type="predicted"/>
<dbReference type="InterPro" id="IPR014776">
    <property type="entry name" value="4pyrrole_Mease_sub2"/>
</dbReference>
<dbReference type="Gene3D" id="3.40.50.10090">
    <property type="match status" value="2"/>
</dbReference>
<dbReference type="Gene3D" id="3.40.1010.10">
    <property type="entry name" value="Cobalt-precorrin-4 Transmethylase, Domain 1"/>
    <property type="match status" value="1"/>
</dbReference>
<dbReference type="InterPro" id="IPR000878">
    <property type="entry name" value="4pyrrol_Mease"/>
</dbReference>
<dbReference type="Proteomes" id="UP000191554">
    <property type="component" value="Unassembled WGS sequence"/>
</dbReference>
<dbReference type="PANTHER" id="PTHR45790:SF3">
    <property type="entry name" value="S-ADENOSYL-L-METHIONINE-DEPENDENT UROPORPHYRINOGEN III METHYLTRANSFERASE, CHLOROPLASTIC"/>
    <property type="match status" value="1"/>
</dbReference>
<dbReference type="InterPro" id="IPR036108">
    <property type="entry name" value="4pyrrol_syn_uPrphyn_synt_sf"/>
</dbReference>
<evidence type="ECO:0000313" key="8">
    <source>
        <dbReference type="EMBL" id="OPX42302.1"/>
    </source>
</evidence>
<protein>
    <recommendedName>
        <fullName evidence="1">uroporphyrinogen-III C-methyltransferase</fullName>
        <ecNumber evidence="1">2.1.1.107</ecNumber>
    </recommendedName>
</protein>
<dbReference type="CDD" id="cd06578">
    <property type="entry name" value="HemD"/>
    <property type="match status" value="1"/>
</dbReference>
<accession>A0A1V4SEG1</accession>
<keyword evidence="2 8" id="KW-0489">Methyltransferase</keyword>
<dbReference type="InterPro" id="IPR003754">
    <property type="entry name" value="4pyrrol_synth_uPrphyn_synth"/>
</dbReference>
<dbReference type="Pfam" id="PF02602">
    <property type="entry name" value="HEM4"/>
    <property type="match status" value="1"/>
</dbReference>
<comment type="caution">
    <text evidence="8">The sequence shown here is derived from an EMBL/GenBank/DDBJ whole genome shotgun (WGS) entry which is preliminary data.</text>
</comment>
<dbReference type="CDD" id="cd11642">
    <property type="entry name" value="SUMT"/>
    <property type="match status" value="1"/>
</dbReference>
<keyword evidence="5" id="KW-0627">Porphyrin biosynthesis</keyword>
<evidence type="ECO:0000256" key="2">
    <source>
        <dbReference type="ARBA" id="ARBA00022603"/>
    </source>
</evidence>
<dbReference type="NCBIfam" id="TIGR01469">
    <property type="entry name" value="cobA_cysG_Cterm"/>
    <property type="match status" value="1"/>
</dbReference>
<dbReference type="GO" id="GO:0004852">
    <property type="term" value="F:uroporphyrinogen-III synthase activity"/>
    <property type="evidence" value="ECO:0007669"/>
    <property type="project" value="InterPro"/>
</dbReference>
<keyword evidence="3 8" id="KW-0808">Transferase</keyword>
<dbReference type="FunFam" id="3.30.950.10:FF:000001">
    <property type="entry name" value="Siroheme synthase"/>
    <property type="match status" value="1"/>
</dbReference>